<sequence length="203" mass="23459">MFSNLSKGNEICECFLQDFLIPFFIPYLGRNYLDQRKKRDPSGEFQKEGAEISEPRQNKETSRRQRFSQRQTAEVSRFTTLVSYEIPSTEVELFSKIEKRHSLCGVCFSSSLPKCSEEEIVFWNSTPSVRRYLIGGDIQTTEVKTIILSRLLLKFKRMKVATDDSKECGMATLAPERGGMKKNKKDLFKSGTRRSLLFRQKAV</sequence>
<proteinExistence type="predicted"/>
<protein>
    <submittedName>
        <fullName evidence="2">Uncharacterized protein</fullName>
    </submittedName>
</protein>
<dbReference type="Proteomes" id="UP000886998">
    <property type="component" value="Unassembled WGS sequence"/>
</dbReference>
<feature type="compositionally biased region" description="Basic and acidic residues" evidence="1">
    <location>
        <begin position="39"/>
        <end position="63"/>
    </location>
</feature>
<name>A0A8X6WU00_9ARAC</name>
<comment type="caution">
    <text evidence="2">The sequence shown here is derived from an EMBL/GenBank/DDBJ whole genome shotgun (WGS) entry which is preliminary data.</text>
</comment>
<reference evidence="2" key="1">
    <citation type="submission" date="2020-08" db="EMBL/GenBank/DDBJ databases">
        <title>Multicomponent nature underlies the extraordinary mechanical properties of spider dragline silk.</title>
        <authorList>
            <person name="Kono N."/>
            <person name="Nakamura H."/>
            <person name="Mori M."/>
            <person name="Yoshida Y."/>
            <person name="Ohtoshi R."/>
            <person name="Malay A.D."/>
            <person name="Moran D.A.P."/>
            <person name="Tomita M."/>
            <person name="Numata K."/>
            <person name="Arakawa K."/>
        </authorList>
    </citation>
    <scope>NUCLEOTIDE SEQUENCE</scope>
</reference>
<evidence type="ECO:0000313" key="2">
    <source>
        <dbReference type="EMBL" id="GFY39776.1"/>
    </source>
</evidence>
<dbReference type="AlphaFoldDB" id="A0A8X6WU00"/>
<organism evidence="2 3">
    <name type="scientific">Trichonephila inaurata madagascariensis</name>
    <dbReference type="NCBI Taxonomy" id="2747483"/>
    <lineage>
        <taxon>Eukaryota</taxon>
        <taxon>Metazoa</taxon>
        <taxon>Ecdysozoa</taxon>
        <taxon>Arthropoda</taxon>
        <taxon>Chelicerata</taxon>
        <taxon>Arachnida</taxon>
        <taxon>Araneae</taxon>
        <taxon>Araneomorphae</taxon>
        <taxon>Entelegynae</taxon>
        <taxon>Araneoidea</taxon>
        <taxon>Nephilidae</taxon>
        <taxon>Trichonephila</taxon>
        <taxon>Trichonephila inaurata</taxon>
    </lineage>
</organism>
<dbReference type="EMBL" id="BMAV01001528">
    <property type="protein sequence ID" value="GFY39776.1"/>
    <property type="molecule type" value="Genomic_DNA"/>
</dbReference>
<accession>A0A8X6WU00</accession>
<feature type="region of interest" description="Disordered" evidence="1">
    <location>
        <begin position="39"/>
        <end position="70"/>
    </location>
</feature>
<keyword evidence="3" id="KW-1185">Reference proteome</keyword>
<evidence type="ECO:0000313" key="3">
    <source>
        <dbReference type="Proteomes" id="UP000886998"/>
    </source>
</evidence>
<evidence type="ECO:0000256" key="1">
    <source>
        <dbReference type="SAM" id="MobiDB-lite"/>
    </source>
</evidence>
<gene>
    <name evidence="2" type="ORF">TNIN_329221</name>
</gene>